<gene>
    <name evidence="6" type="ORF">PghCCS26_36140</name>
</gene>
<feature type="domain" description="GH26" evidence="5">
    <location>
        <begin position="42"/>
        <end position="363"/>
    </location>
</feature>
<evidence type="ECO:0000256" key="1">
    <source>
        <dbReference type="ARBA" id="ARBA00007754"/>
    </source>
</evidence>
<evidence type="ECO:0000256" key="4">
    <source>
        <dbReference type="PROSITE-ProRule" id="PRU01100"/>
    </source>
</evidence>
<feature type="active site" description="Nucleophile" evidence="4">
    <location>
        <position position="292"/>
    </location>
</feature>
<evidence type="ECO:0000259" key="5">
    <source>
        <dbReference type="PROSITE" id="PS51764"/>
    </source>
</evidence>
<keyword evidence="3 4" id="KW-0326">Glycosidase</keyword>
<feature type="active site" description="Proton donor" evidence="4">
    <location>
        <position position="188"/>
    </location>
</feature>
<dbReference type="Pfam" id="PF02156">
    <property type="entry name" value="Glyco_hydro_26"/>
    <property type="match status" value="1"/>
</dbReference>
<keyword evidence="7" id="KW-1185">Reference proteome</keyword>
<dbReference type="SUPFAM" id="SSF51445">
    <property type="entry name" value="(Trans)glycosidases"/>
    <property type="match status" value="1"/>
</dbReference>
<evidence type="ECO:0000256" key="2">
    <source>
        <dbReference type="ARBA" id="ARBA00022801"/>
    </source>
</evidence>
<proteinExistence type="inferred from homology"/>
<dbReference type="PROSITE" id="PS51764">
    <property type="entry name" value="GH26"/>
    <property type="match status" value="1"/>
</dbReference>
<comment type="similarity">
    <text evidence="1 4">Belongs to the glycosyl hydrolase 26 family.</text>
</comment>
<dbReference type="PANTHER" id="PTHR40079">
    <property type="entry name" value="MANNAN ENDO-1,4-BETA-MANNOSIDASE E-RELATED"/>
    <property type="match status" value="1"/>
</dbReference>
<organism evidence="6 7">
    <name type="scientific">Paenibacillus glycanilyticus</name>
    <dbReference type="NCBI Taxonomy" id="126569"/>
    <lineage>
        <taxon>Bacteria</taxon>
        <taxon>Bacillati</taxon>
        <taxon>Bacillota</taxon>
        <taxon>Bacilli</taxon>
        <taxon>Bacillales</taxon>
        <taxon>Paenibacillaceae</taxon>
        <taxon>Paenibacillus</taxon>
    </lineage>
</organism>
<keyword evidence="2 4" id="KW-0378">Hydrolase</keyword>
<dbReference type="InterPro" id="IPR000805">
    <property type="entry name" value="Glyco_hydro_26"/>
</dbReference>
<dbReference type="EMBL" id="BTCL01000012">
    <property type="protein sequence ID" value="GMK46485.1"/>
    <property type="molecule type" value="Genomic_DNA"/>
</dbReference>
<protein>
    <recommendedName>
        <fullName evidence="5">GH26 domain-containing protein</fullName>
    </recommendedName>
</protein>
<dbReference type="Proteomes" id="UP001285921">
    <property type="component" value="Unassembled WGS sequence"/>
</dbReference>
<evidence type="ECO:0000313" key="6">
    <source>
        <dbReference type="EMBL" id="GMK46485.1"/>
    </source>
</evidence>
<dbReference type="InterPro" id="IPR017853">
    <property type="entry name" value="GH"/>
</dbReference>
<name>A0ABQ6NQY3_9BACL</name>
<evidence type="ECO:0000256" key="3">
    <source>
        <dbReference type="ARBA" id="ARBA00023295"/>
    </source>
</evidence>
<dbReference type="InterPro" id="IPR022790">
    <property type="entry name" value="GH26_dom"/>
</dbReference>
<dbReference type="Gene3D" id="3.20.20.80">
    <property type="entry name" value="Glycosidases"/>
    <property type="match status" value="1"/>
</dbReference>
<comment type="caution">
    <text evidence="6">The sequence shown here is derived from an EMBL/GenBank/DDBJ whole genome shotgun (WGS) entry which is preliminary data.</text>
</comment>
<dbReference type="PANTHER" id="PTHR40079:SF4">
    <property type="entry name" value="GH26 DOMAIN-CONTAINING PROTEIN-RELATED"/>
    <property type="match status" value="1"/>
</dbReference>
<sequence>MPHPWNREEEEVPLLSYWLTHRRKLPGLMLVCALIVMLEGAESAARKQHPLANPSTYAAAVQVEEARYSEWTIHVSSSHPNYRLAKAEPVSGAYLGAYVLQNSTIHNSMAEFNNLAGKQHASFFKYVGYGEPFPSDWVTEVKEAGAFPHIAWEPNDGLAKVKDDAYLRTFAEAARKADVPIFLRFASEMNGTWTNYSGDPDLYIKTWRMVHDVFEKIAPKTAMVWTVLNVPERPIEAYYPGDNYVDWVGINVYNVRYHNGDIHQPSDFEDPLQMLDYVYNRFSRTKPIQLSEYGVTHYTVTDGVKDNAFAIAKINRLYANLPGLYPRVKAVFYFDVNNLAEYNEVRRINDYSITNEPRILEAYRRAAASPYYLSRLEEDFGSGTSAIVNQPFTYRGHIFKLDGELYVDEEFFSRILQADMKTMKDGTIQLIRWDNGIPRMAQVPFVPHKIWSGYKLNGVTPLWRDIKALPLILTAKELGYRISWNGIHIYMEE</sequence>
<evidence type="ECO:0000313" key="7">
    <source>
        <dbReference type="Proteomes" id="UP001285921"/>
    </source>
</evidence>
<reference evidence="6 7" key="1">
    <citation type="submission" date="2023-05" db="EMBL/GenBank/DDBJ databases">
        <title>Draft genome of Paenibacillus sp. CCS26.</title>
        <authorList>
            <person name="Akita H."/>
            <person name="Shinto Y."/>
            <person name="Kimura Z."/>
        </authorList>
    </citation>
    <scope>NUCLEOTIDE SEQUENCE [LARGE SCALE GENOMIC DNA]</scope>
    <source>
        <strain evidence="6 7">CCS26</strain>
    </source>
</reference>
<accession>A0ABQ6NQY3</accession>